<dbReference type="PANTHER" id="PTHR46401:SF2">
    <property type="entry name" value="GLYCOSYLTRANSFERASE WBBK-RELATED"/>
    <property type="match status" value="1"/>
</dbReference>
<proteinExistence type="predicted"/>
<dbReference type="PANTHER" id="PTHR46401">
    <property type="entry name" value="GLYCOSYLTRANSFERASE WBBK-RELATED"/>
    <property type="match status" value="1"/>
</dbReference>
<feature type="domain" description="Glycosyl transferase family 1" evidence="2">
    <location>
        <begin position="210"/>
        <end position="357"/>
    </location>
</feature>
<evidence type="ECO:0000256" key="1">
    <source>
        <dbReference type="ARBA" id="ARBA00022679"/>
    </source>
</evidence>
<dbReference type="InterPro" id="IPR001296">
    <property type="entry name" value="Glyco_trans_1"/>
</dbReference>
<protein>
    <submittedName>
        <fullName evidence="3">Glycosyltransferase family 1 protein</fullName>
    </submittedName>
</protein>
<evidence type="ECO:0000259" key="2">
    <source>
        <dbReference type="Pfam" id="PF00534"/>
    </source>
</evidence>
<name>A0A2W5UIQ0_CERSP</name>
<dbReference type="Pfam" id="PF00534">
    <property type="entry name" value="Glycos_transf_1"/>
    <property type="match status" value="1"/>
</dbReference>
<evidence type="ECO:0000313" key="4">
    <source>
        <dbReference type="Proteomes" id="UP000248975"/>
    </source>
</evidence>
<dbReference type="SUPFAM" id="SSF53756">
    <property type="entry name" value="UDP-Glycosyltransferase/glycogen phosphorylase"/>
    <property type="match status" value="1"/>
</dbReference>
<dbReference type="Gene3D" id="3.40.50.2000">
    <property type="entry name" value="Glycogen Phosphorylase B"/>
    <property type="match status" value="1"/>
</dbReference>
<accession>A0A2W5UIQ0</accession>
<reference evidence="3 4" key="1">
    <citation type="submission" date="2017-08" db="EMBL/GenBank/DDBJ databases">
        <title>Infants hospitalized years apart are colonized by the same room-sourced microbial strains.</title>
        <authorList>
            <person name="Brooks B."/>
            <person name="Olm M.R."/>
            <person name="Firek B.A."/>
            <person name="Baker R."/>
            <person name="Thomas B.C."/>
            <person name="Morowitz M.J."/>
            <person name="Banfield J.F."/>
        </authorList>
    </citation>
    <scope>NUCLEOTIDE SEQUENCE [LARGE SCALE GENOMIC DNA]</scope>
    <source>
        <strain evidence="3">S2_003_000_R2_11</strain>
    </source>
</reference>
<organism evidence="3 4">
    <name type="scientific">Cereibacter sphaeroides</name>
    <name type="common">Rhodobacter sphaeroides</name>
    <dbReference type="NCBI Taxonomy" id="1063"/>
    <lineage>
        <taxon>Bacteria</taxon>
        <taxon>Pseudomonadati</taxon>
        <taxon>Pseudomonadota</taxon>
        <taxon>Alphaproteobacteria</taxon>
        <taxon>Rhodobacterales</taxon>
        <taxon>Paracoccaceae</taxon>
        <taxon>Cereibacter</taxon>
    </lineage>
</organism>
<keyword evidence="1 3" id="KW-0808">Transferase</keyword>
<dbReference type="CDD" id="cd03809">
    <property type="entry name" value="GT4_MtfB-like"/>
    <property type="match status" value="1"/>
</dbReference>
<dbReference type="Proteomes" id="UP000248975">
    <property type="component" value="Unassembled WGS sequence"/>
</dbReference>
<evidence type="ECO:0000313" key="3">
    <source>
        <dbReference type="EMBL" id="PZQ97770.1"/>
    </source>
</evidence>
<dbReference type="AlphaFoldDB" id="A0A2W5UIQ0"/>
<dbReference type="GO" id="GO:0016757">
    <property type="term" value="F:glycosyltransferase activity"/>
    <property type="evidence" value="ECO:0007669"/>
    <property type="project" value="InterPro"/>
</dbReference>
<dbReference type="EMBL" id="QFQS01000002">
    <property type="protein sequence ID" value="PZQ97770.1"/>
    <property type="molecule type" value="Genomic_DNA"/>
</dbReference>
<sequence length="383" mass="41457">MTGVDRVELAYLRQLLSLPQPCFGLVRTVPGVLLLDRRAMAFLRDAAESPTGLPPPDLWSRMMRRDPAVAAAEAALRKLAIARAPVALSAMMLRRRLPKGSCYLNVGHSNLGPRMFAAIRRGLRGQIGVVVHDTIPLDHPELCRPGTSQRFGQKMRAVAQAADLAIFTTQDALSRAEPHFTRFGRMPPALVSPIGIASAPLDQPLPEGASDRPFFLAVGTIESRKNITLLLDVWQQMHATRAADDVPALVIAGGRGWMDDAMAKRLDRAADAGMVVELPNLSDAAIAALMRRAVALLAPSLAEGFGLPGIEAAALGCPVICSDLPVFREVLKDYPVYLPPHDRYAWLETITTAFAAGNQPGQARQGQKAPTWDDHFKAVLNLL</sequence>
<gene>
    <name evidence="3" type="ORF">DI533_11445</name>
</gene>
<comment type="caution">
    <text evidence="3">The sequence shown here is derived from an EMBL/GenBank/DDBJ whole genome shotgun (WGS) entry which is preliminary data.</text>
</comment>